<evidence type="ECO:0000256" key="1">
    <source>
        <dbReference type="ARBA" id="ARBA00005965"/>
    </source>
</evidence>
<evidence type="ECO:0000256" key="2">
    <source>
        <dbReference type="SAM" id="Coils"/>
    </source>
</evidence>
<evidence type="ECO:0008006" key="8">
    <source>
        <dbReference type="Google" id="ProtNLM"/>
    </source>
</evidence>
<sequence length="350" mass="39059">MKDDLPGKGGGFPVDPNLPRWVCQNCRHALCIVGVDSYADKFFNDPSSRSGMQGSSVHGAGSVLGSTKMDHSFIVLPKQRSNAPGVPPRPRGGPTQPDASQCGKAMEESFVVLPPAAASMYKCESASDGGGTYLPSPGGGPNNPLQPNNAGFHSTITVLKRAFEIATTQTQVEQPLCLECMRVLSDKLDKEVEDVNRDIKAYEACLQRLEGETRDVLSEADFLREKSKVEEEERRLEAAIAETEKQCSEVNAELKDLELKSKRFKEREERYWHEFNNFQFQLTSHQEERDAILAKIEVSQAHLELLKRTNVLNDAFPIWHDGEFGTINNFRLGRLPKIPVYCIKTRDVHN</sequence>
<dbReference type="EMBL" id="DUZY01000001">
    <property type="protein sequence ID" value="DAD19203.1"/>
    <property type="molecule type" value="Genomic_DNA"/>
</dbReference>
<proteinExistence type="inferred from homology"/>
<comment type="caution">
    <text evidence="6">The sequence shown here is derived from an EMBL/GenBank/DDBJ whole genome shotgun (WGS) entry which is preliminary data.</text>
</comment>
<evidence type="ECO:0000313" key="7">
    <source>
        <dbReference type="Proteomes" id="UP000607653"/>
    </source>
</evidence>
<feature type="region of interest" description="Disordered" evidence="3">
    <location>
        <begin position="79"/>
        <end position="101"/>
    </location>
</feature>
<dbReference type="GO" id="GO:0006914">
    <property type="term" value="P:autophagy"/>
    <property type="evidence" value="ECO:0007669"/>
    <property type="project" value="InterPro"/>
</dbReference>
<keyword evidence="7" id="KW-1185">Reference proteome</keyword>
<reference evidence="6 7" key="1">
    <citation type="journal article" date="2020" name="Mol. Biol. Evol.">
        <title>Distinct Expression and Methylation Patterns for Genes with Different Fates following a Single Whole-Genome Duplication in Flowering Plants.</title>
        <authorList>
            <person name="Shi T."/>
            <person name="Rahmani R.S."/>
            <person name="Gugger P.F."/>
            <person name="Wang M."/>
            <person name="Li H."/>
            <person name="Zhang Y."/>
            <person name="Li Z."/>
            <person name="Wang Q."/>
            <person name="Van de Peer Y."/>
            <person name="Marchal K."/>
            <person name="Chen J."/>
        </authorList>
    </citation>
    <scope>NUCLEOTIDE SEQUENCE [LARGE SCALE GENOMIC DNA]</scope>
    <source>
        <tissue evidence="6">Leaf</tissue>
    </source>
</reference>
<dbReference type="AlphaFoldDB" id="A0A822XHQ0"/>
<dbReference type="Gene3D" id="6.10.250.3110">
    <property type="match status" value="1"/>
</dbReference>
<evidence type="ECO:0000259" key="4">
    <source>
        <dbReference type="Pfam" id="PF04111"/>
    </source>
</evidence>
<dbReference type="Gene3D" id="1.10.418.40">
    <property type="entry name" value="Autophagy protein 6/Beclin 1"/>
    <property type="match status" value="1"/>
</dbReference>
<dbReference type="Pfam" id="PF04111">
    <property type="entry name" value="APG6"/>
    <property type="match status" value="1"/>
</dbReference>
<keyword evidence="2" id="KW-0175">Coiled coil</keyword>
<evidence type="ECO:0000256" key="3">
    <source>
        <dbReference type="SAM" id="MobiDB-lite"/>
    </source>
</evidence>
<dbReference type="Proteomes" id="UP000607653">
    <property type="component" value="Unassembled WGS sequence"/>
</dbReference>
<name>A0A822XHQ0_NELNU</name>
<feature type="domain" description="Atg6/beclin coiled-coil" evidence="5">
    <location>
        <begin position="175"/>
        <end position="303"/>
    </location>
</feature>
<comment type="similarity">
    <text evidence="1">Belongs to the beclin family.</text>
</comment>
<gene>
    <name evidence="6" type="ORF">HUJ06_020666</name>
</gene>
<organism evidence="6 7">
    <name type="scientific">Nelumbo nucifera</name>
    <name type="common">Sacred lotus</name>
    <dbReference type="NCBI Taxonomy" id="4432"/>
    <lineage>
        <taxon>Eukaryota</taxon>
        <taxon>Viridiplantae</taxon>
        <taxon>Streptophyta</taxon>
        <taxon>Embryophyta</taxon>
        <taxon>Tracheophyta</taxon>
        <taxon>Spermatophyta</taxon>
        <taxon>Magnoliopsida</taxon>
        <taxon>Proteales</taxon>
        <taxon>Nelumbonaceae</taxon>
        <taxon>Nelumbo</taxon>
    </lineage>
</organism>
<dbReference type="PANTHER" id="PTHR12768:SF4">
    <property type="entry name" value="BECLIN-1"/>
    <property type="match status" value="1"/>
</dbReference>
<dbReference type="PANTHER" id="PTHR12768">
    <property type="entry name" value="BECLIN 1"/>
    <property type="match status" value="1"/>
</dbReference>
<dbReference type="InterPro" id="IPR041691">
    <property type="entry name" value="Atg6/beclin_CC"/>
</dbReference>
<evidence type="ECO:0000259" key="5">
    <source>
        <dbReference type="Pfam" id="PF17675"/>
    </source>
</evidence>
<accession>A0A822XHQ0</accession>
<dbReference type="InterPro" id="IPR040455">
    <property type="entry name" value="Atg6_BARA"/>
</dbReference>
<evidence type="ECO:0000313" key="6">
    <source>
        <dbReference type="EMBL" id="DAD19203.1"/>
    </source>
</evidence>
<dbReference type="Pfam" id="PF17675">
    <property type="entry name" value="APG6_N"/>
    <property type="match status" value="1"/>
</dbReference>
<dbReference type="InterPro" id="IPR007243">
    <property type="entry name" value="Atg6/Beclin"/>
</dbReference>
<dbReference type="InterPro" id="IPR038274">
    <property type="entry name" value="Atg6/Beclin_C_sf"/>
</dbReference>
<feature type="coiled-coil region" evidence="2">
    <location>
        <begin position="185"/>
        <end position="267"/>
    </location>
</feature>
<protein>
    <recommendedName>
        <fullName evidence="8">Beclin-1-like protein</fullName>
    </recommendedName>
</protein>
<feature type="domain" description="Atg6 BARA" evidence="4">
    <location>
        <begin position="306"/>
        <end position="340"/>
    </location>
</feature>